<dbReference type="AlphaFoldDB" id="A0A918B2M3"/>
<organism evidence="2 3">
    <name type="scientific">Streptomyces roseolilacinus</name>
    <dbReference type="NCBI Taxonomy" id="66904"/>
    <lineage>
        <taxon>Bacteria</taxon>
        <taxon>Bacillati</taxon>
        <taxon>Actinomycetota</taxon>
        <taxon>Actinomycetes</taxon>
        <taxon>Kitasatosporales</taxon>
        <taxon>Streptomycetaceae</taxon>
        <taxon>Streptomyces</taxon>
    </lineage>
</organism>
<evidence type="ECO:0000256" key="1">
    <source>
        <dbReference type="SAM" id="MobiDB-lite"/>
    </source>
</evidence>
<gene>
    <name evidence="2" type="ORF">GCM10010249_43020</name>
</gene>
<keyword evidence="3" id="KW-1185">Reference proteome</keyword>
<comment type="caution">
    <text evidence="2">The sequence shown here is derived from an EMBL/GenBank/DDBJ whole genome shotgun (WGS) entry which is preliminary data.</text>
</comment>
<dbReference type="Proteomes" id="UP000654123">
    <property type="component" value="Unassembled WGS sequence"/>
</dbReference>
<reference evidence="2" key="1">
    <citation type="journal article" date="2014" name="Int. J. Syst. Evol. Microbiol.">
        <title>Complete genome sequence of Corynebacterium casei LMG S-19264T (=DSM 44701T), isolated from a smear-ripened cheese.</title>
        <authorList>
            <consortium name="US DOE Joint Genome Institute (JGI-PGF)"/>
            <person name="Walter F."/>
            <person name="Albersmeier A."/>
            <person name="Kalinowski J."/>
            <person name="Ruckert C."/>
        </authorList>
    </citation>
    <scope>NUCLEOTIDE SEQUENCE</scope>
    <source>
        <strain evidence="2">JCM 4335</strain>
    </source>
</reference>
<reference evidence="2" key="2">
    <citation type="submission" date="2020-09" db="EMBL/GenBank/DDBJ databases">
        <authorList>
            <person name="Sun Q."/>
            <person name="Ohkuma M."/>
        </authorList>
    </citation>
    <scope>NUCLEOTIDE SEQUENCE</scope>
    <source>
        <strain evidence="2">JCM 4335</strain>
    </source>
</reference>
<dbReference type="EMBL" id="BMSV01000008">
    <property type="protein sequence ID" value="GGQ19699.1"/>
    <property type="molecule type" value="Genomic_DNA"/>
</dbReference>
<sequence>MRSRADEGGGGARVAAPFTSRADATPAVRRTGAGGPVRRRRVAGGDGFVTEVRPTTRGKEAAGLFHPAPGR</sequence>
<name>A0A918B2M3_9ACTN</name>
<evidence type="ECO:0000313" key="2">
    <source>
        <dbReference type="EMBL" id="GGQ19699.1"/>
    </source>
</evidence>
<evidence type="ECO:0000313" key="3">
    <source>
        <dbReference type="Proteomes" id="UP000654123"/>
    </source>
</evidence>
<accession>A0A918B2M3</accession>
<proteinExistence type="predicted"/>
<protein>
    <submittedName>
        <fullName evidence="2">Uncharacterized protein</fullName>
    </submittedName>
</protein>
<feature type="region of interest" description="Disordered" evidence="1">
    <location>
        <begin position="1"/>
        <end position="41"/>
    </location>
</feature>